<dbReference type="EMBL" id="ACJM01000007">
    <property type="protein sequence ID" value="EEG77446.1"/>
    <property type="molecule type" value="Genomic_DNA"/>
</dbReference>
<gene>
    <name evidence="2" type="ORF">DealDRAFT_1569</name>
</gene>
<evidence type="ECO:0000313" key="2">
    <source>
        <dbReference type="EMBL" id="EEG77446.1"/>
    </source>
</evidence>
<accession>C0GGK5</accession>
<dbReference type="RefSeq" id="WP_008516417.1">
    <property type="nucleotide sequence ID" value="NZ_ACJM01000007.1"/>
</dbReference>
<dbReference type="AlphaFoldDB" id="C0GGK5"/>
<dbReference type="STRING" id="555088.DealDRAFT_1569"/>
<keyword evidence="1" id="KW-0812">Transmembrane</keyword>
<protein>
    <submittedName>
        <fullName evidence="2">Uncharacterized protein</fullName>
    </submittedName>
</protein>
<proteinExistence type="predicted"/>
<keyword evidence="1" id="KW-0472">Membrane</keyword>
<feature type="transmembrane region" description="Helical" evidence="1">
    <location>
        <begin position="83"/>
        <end position="108"/>
    </location>
</feature>
<evidence type="ECO:0000313" key="3">
    <source>
        <dbReference type="Proteomes" id="UP000006443"/>
    </source>
</evidence>
<comment type="caution">
    <text evidence="2">The sequence shown here is derived from an EMBL/GenBank/DDBJ whole genome shotgun (WGS) entry which is preliminary data.</text>
</comment>
<sequence>MSQPSTRKPAVPQEIRGWNWGAFWLNWIWGIANKTYIALLALIPGVNIIMMFVLGFKGNEWAWKNRDWSNKEEFKDTQQIWAIWGWGLLIIFILLILIAGLTAAYLILRGVF</sequence>
<dbReference type="eggNOG" id="COG0515">
    <property type="taxonomic scope" value="Bacteria"/>
</dbReference>
<reference evidence="2 3" key="1">
    <citation type="submission" date="2009-02" db="EMBL/GenBank/DDBJ databases">
        <title>Sequencing of the draft genome and assembly of Dethiobacter alkaliphilus AHT 1.</title>
        <authorList>
            <consortium name="US DOE Joint Genome Institute (JGI-PGF)"/>
            <person name="Lucas S."/>
            <person name="Copeland A."/>
            <person name="Lapidus A."/>
            <person name="Glavina del Rio T."/>
            <person name="Dalin E."/>
            <person name="Tice H."/>
            <person name="Bruce D."/>
            <person name="Goodwin L."/>
            <person name="Pitluck S."/>
            <person name="Larimer F."/>
            <person name="Land M.L."/>
            <person name="Hauser L."/>
            <person name="Muyzer G."/>
        </authorList>
    </citation>
    <scope>NUCLEOTIDE SEQUENCE [LARGE SCALE GENOMIC DNA]</scope>
    <source>
        <strain evidence="2 3">AHT 1</strain>
    </source>
</reference>
<dbReference type="Proteomes" id="UP000006443">
    <property type="component" value="Unassembled WGS sequence"/>
</dbReference>
<evidence type="ECO:0000256" key="1">
    <source>
        <dbReference type="SAM" id="Phobius"/>
    </source>
</evidence>
<name>C0GGK5_DETAL</name>
<feature type="transmembrane region" description="Helical" evidence="1">
    <location>
        <begin position="36"/>
        <end position="56"/>
    </location>
</feature>
<keyword evidence="1" id="KW-1133">Transmembrane helix</keyword>
<organism evidence="2 3">
    <name type="scientific">Dethiobacter alkaliphilus AHT 1</name>
    <dbReference type="NCBI Taxonomy" id="555088"/>
    <lineage>
        <taxon>Bacteria</taxon>
        <taxon>Bacillati</taxon>
        <taxon>Bacillota</taxon>
        <taxon>Dethiobacteria</taxon>
        <taxon>Dethiobacterales</taxon>
        <taxon>Dethiobacteraceae</taxon>
        <taxon>Dethiobacter</taxon>
    </lineage>
</organism>
<keyword evidence="3" id="KW-1185">Reference proteome</keyword>